<dbReference type="SMART" id="SM00342">
    <property type="entry name" value="HTH_ARAC"/>
    <property type="match status" value="1"/>
</dbReference>
<evidence type="ECO:0000259" key="5">
    <source>
        <dbReference type="PROSITE" id="PS01124"/>
    </source>
</evidence>
<evidence type="ECO:0000256" key="1">
    <source>
        <dbReference type="ARBA" id="ARBA00023015"/>
    </source>
</evidence>
<dbReference type="InterPro" id="IPR050908">
    <property type="entry name" value="SmbC-like"/>
</dbReference>
<evidence type="ECO:0000256" key="2">
    <source>
        <dbReference type="ARBA" id="ARBA00023125"/>
    </source>
</evidence>
<dbReference type="PRINTS" id="PR00032">
    <property type="entry name" value="HTHARAC"/>
</dbReference>
<dbReference type="SUPFAM" id="SSF46689">
    <property type="entry name" value="Homeodomain-like"/>
    <property type="match status" value="2"/>
</dbReference>
<evidence type="ECO:0000256" key="4">
    <source>
        <dbReference type="SAM" id="MobiDB-lite"/>
    </source>
</evidence>
<dbReference type="PROSITE" id="PS00041">
    <property type="entry name" value="HTH_ARAC_FAMILY_1"/>
    <property type="match status" value="1"/>
</dbReference>
<dbReference type="KEGG" id="vpy:HZI73_26015"/>
<evidence type="ECO:0000313" key="7">
    <source>
        <dbReference type="Proteomes" id="UP000683246"/>
    </source>
</evidence>
<feature type="domain" description="HTH araC/xylS-type" evidence="5">
    <location>
        <begin position="19"/>
        <end position="118"/>
    </location>
</feature>
<dbReference type="PROSITE" id="PS01124">
    <property type="entry name" value="HTH_ARAC_FAMILY_2"/>
    <property type="match status" value="1"/>
</dbReference>
<gene>
    <name evidence="6" type="ORF">HZI73_26015</name>
</gene>
<dbReference type="Pfam" id="PF06445">
    <property type="entry name" value="GyrI-like"/>
    <property type="match status" value="1"/>
</dbReference>
<protein>
    <submittedName>
        <fullName evidence="6">AraC family transcriptional regulator</fullName>
    </submittedName>
</protein>
<dbReference type="InterPro" id="IPR029442">
    <property type="entry name" value="GyrI-like"/>
</dbReference>
<keyword evidence="2" id="KW-0238">DNA-binding</keyword>
<dbReference type="SUPFAM" id="SSF55136">
    <property type="entry name" value="Probable bacterial effector-binding domain"/>
    <property type="match status" value="1"/>
</dbReference>
<organism evidence="6 7">
    <name type="scientific">Vallitalea pronyensis</name>
    <dbReference type="NCBI Taxonomy" id="1348613"/>
    <lineage>
        <taxon>Bacteria</taxon>
        <taxon>Bacillati</taxon>
        <taxon>Bacillota</taxon>
        <taxon>Clostridia</taxon>
        <taxon>Lachnospirales</taxon>
        <taxon>Vallitaleaceae</taxon>
        <taxon>Vallitalea</taxon>
    </lineage>
</organism>
<dbReference type="Gene3D" id="1.10.10.60">
    <property type="entry name" value="Homeodomain-like"/>
    <property type="match status" value="2"/>
</dbReference>
<dbReference type="PANTHER" id="PTHR40055:SF1">
    <property type="entry name" value="TRANSCRIPTIONAL REGULATOR YGIV-RELATED"/>
    <property type="match status" value="1"/>
</dbReference>
<feature type="compositionally biased region" description="Basic and acidic residues" evidence="4">
    <location>
        <begin position="123"/>
        <end position="141"/>
    </location>
</feature>
<evidence type="ECO:0000256" key="3">
    <source>
        <dbReference type="ARBA" id="ARBA00023163"/>
    </source>
</evidence>
<accession>A0A8J8MQE2</accession>
<reference evidence="6" key="1">
    <citation type="submission" date="2020-07" db="EMBL/GenBank/DDBJ databases">
        <title>Vallitalea pronyensis genome.</title>
        <authorList>
            <person name="Postec A."/>
        </authorList>
    </citation>
    <scope>NUCLEOTIDE SEQUENCE</scope>
    <source>
        <strain evidence="6">FatNI3</strain>
    </source>
</reference>
<dbReference type="InterPro" id="IPR018060">
    <property type="entry name" value="HTH_AraC"/>
</dbReference>
<dbReference type="InterPro" id="IPR018062">
    <property type="entry name" value="HTH_AraC-typ_CS"/>
</dbReference>
<proteinExistence type="predicted"/>
<feature type="region of interest" description="Disordered" evidence="4">
    <location>
        <begin position="122"/>
        <end position="150"/>
    </location>
</feature>
<dbReference type="GO" id="GO:0043565">
    <property type="term" value="F:sequence-specific DNA binding"/>
    <property type="evidence" value="ECO:0007669"/>
    <property type="project" value="InterPro"/>
</dbReference>
<dbReference type="Pfam" id="PF12833">
    <property type="entry name" value="HTH_18"/>
    <property type="match status" value="1"/>
</dbReference>
<dbReference type="InterPro" id="IPR011256">
    <property type="entry name" value="Reg_factor_effector_dom_sf"/>
</dbReference>
<dbReference type="GO" id="GO:0003700">
    <property type="term" value="F:DNA-binding transcription factor activity"/>
    <property type="evidence" value="ECO:0007669"/>
    <property type="project" value="InterPro"/>
</dbReference>
<dbReference type="AlphaFoldDB" id="A0A8J8MQE2"/>
<dbReference type="Gene3D" id="3.20.80.10">
    <property type="entry name" value="Regulatory factor, effector binding domain"/>
    <property type="match status" value="1"/>
</dbReference>
<dbReference type="RefSeq" id="WP_212696242.1">
    <property type="nucleotide sequence ID" value="NZ_CP058649.1"/>
</dbReference>
<name>A0A8J8MQE2_9FIRM</name>
<sequence length="322" mass="37365">MEHNTDNVLIRQEYISRINHVQDYIQNHIADSLTLEELAVVSGFSKFHFHRIFKSIVNESLYKYINRVRIEKVASYLLHKPQKPITDIALKFGFTNSSMFSRSFKKFYGMSATEYRLTYSKNSKVDSKNSKPDSKDRKDHSVPPSYNESVSNNNWRYNNMSVKGNVEVKVIEEMPLIYVRHMGPYKNNATMYQQLIGKLMTWAQVRGLVNEDMMLLAIYHDNPDITEEEKQRTSICLVVPEDTEVDGDIGKMTIASGKYAIGHFEIDASEYGEAWNYVYAEWLPGSGYQPNDGECFEVYRNDPNTHPEKKHLVDIYMPVKPL</sequence>
<keyword evidence="3" id="KW-0804">Transcription</keyword>
<dbReference type="PANTHER" id="PTHR40055">
    <property type="entry name" value="TRANSCRIPTIONAL REGULATOR YGIV-RELATED"/>
    <property type="match status" value="1"/>
</dbReference>
<keyword evidence="1" id="KW-0805">Transcription regulation</keyword>
<dbReference type="InterPro" id="IPR009057">
    <property type="entry name" value="Homeodomain-like_sf"/>
</dbReference>
<dbReference type="InterPro" id="IPR010499">
    <property type="entry name" value="AraC_E-bd"/>
</dbReference>
<evidence type="ECO:0000313" key="6">
    <source>
        <dbReference type="EMBL" id="QUI25538.1"/>
    </source>
</evidence>
<dbReference type="Proteomes" id="UP000683246">
    <property type="component" value="Chromosome"/>
</dbReference>
<dbReference type="SMART" id="SM00871">
    <property type="entry name" value="AraC_E_bind"/>
    <property type="match status" value="1"/>
</dbReference>
<dbReference type="EMBL" id="CP058649">
    <property type="protein sequence ID" value="QUI25538.1"/>
    <property type="molecule type" value="Genomic_DNA"/>
</dbReference>
<dbReference type="InterPro" id="IPR020449">
    <property type="entry name" value="Tscrpt_reg_AraC-type_HTH"/>
</dbReference>
<keyword evidence="7" id="KW-1185">Reference proteome</keyword>